<dbReference type="InterPro" id="IPR001494">
    <property type="entry name" value="Importin-beta_N"/>
</dbReference>
<keyword evidence="2" id="KW-0813">Transport</keyword>
<dbReference type="GO" id="GO:0006606">
    <property type="term" value="P:protein import into nucleus"/>
    <property type="evidence" value="ECO:0007669"/>
    <property type="project" value="InterPro"/>
</dbReference>
<dbReference type="SUPFAM" id="SSF48371">
    <property type="entry name" value="ARM repeat"/>
    <property type="match status" value="1"/>
</dbReference>
<keyword evidence="8" id="KW-1185">Reference proteome</keyword>
<evidence type="ECO:0000313" key="8">
    <source>
        <dbReference type="Proteomes" id="UP001301350"/>
    </source>
</evidence>
<dbReference type="GO" id="GO:0031267">
    <property type="term" value="F:small GTPase binding"/>
    <property type="evidence" value="ECO:0007669"/>
    <property type="project" value="InterPro"/>
</dbReference>
<accession>A0AAV9J0G0</accession>
<name>A0AAV9J0G0_CYACA</name>
<evidence type="ECO:0000256" key="2">
    <source>
        <dbReference type="ARBA" id="ARBA00022448"/>
    </source>
</evidence>
<organism evidence="7 8">
    <name type="scientific">Cyanidium caldarium</name>
    <name type="common">Red alga</name>
    <dbReference type="NCBI Taxonomy" id="2771"/>
    <lineage>
        <taxon>Eukaryota</taxon>
        <taxon>Rhodophyta</taxon>
        <taxon>Bangiophyceae</taxon>
        <taxon>Cyanidiales</taxon>
        <taxon>Cyanidiaceae</taxon>
        <taxon>Cyanidium</taxon>
    </lineage>
</organism>
<dbReference type="InterPro" id="IPR016024">
    <property type="entry name" value="ARM-type_fold"/>
</dbReference>
<dbReference type="Pfam" id="PF25574">
    <property type="entry name" value="TPR_IMB1"/>
    <property type="match status" value="1"/>
</dbReference>
<evidence type="ECO:0000256" key="1">
    <source>
        <dbReference type="ARBA" id="ARBA00004496"/>
    </source>
</evidence>
<dbReference type="AlphaFoldDB" id="A0AAV9J0G0"/>
<evidence type="ECO:0000313" key="7">
    <source>
        <dbReference type="EMBL" id="KAK4538029.1"/>
    </source>
</evidence>
<keyword evidence="3" id="KW-0963">Cytoplasm</keyword>
<dbReference type="GO" id="GO:0005737">
    <property type="term" value="C:cytoplasm"/>
    <property type="evidence" value="ECO:0007669"/>
    <property type="project" value="UniProtKB-SubCell"/>
</dbReference>
<feature type="domain" description="Importin N-terminal" evidence="6">
    <location>
        <begin position="22"/>
        <end position="103"/>
    </location>
</feature>
<dbReference type="InterPro" id="IPR011989">
    <property type="entry name" value="ARM-like"/>
</dbReference>
<comment type="caution">
    <text evidence="7">The sequence shown here is derived from an EMBL/GenBank/DDBJ whole genome shotgun (WGS) entry which is preliminary data.</text>
</comment>
<dbReference type="Gene3D" id="1.25.10.10">
    <property type="entry name" value="Leucine-rich Repeat Variant"/>
    <property type="match status" value="1"/>
</dbReference>
<evidence type="ECO:0000256" key="3">
    <source>
        <dbReference type="ARBA" id="ARBA00022490"/>
    </source>
</evidence>
<comment type="subcellular location">
    <subcellularLocation>
        <location evidence="1">Cytoplasm</location>
    </subcellularLocation>
</comment>
<evidence type="ECO:0000256" key="4">
    <source>
        <dbReference type="ARBA" id="ARBA00022737"/>
    </source>
</evidence>
<evidence type="ECO:0000256" key="5">
    <source>
        <dbReference type="ARBA" id="ARBA00022927"/>
    </source>
</evidence>
<proteinExistence type="predicted"/>
<sequence>MASVTAILQQAQSADFATRSAAEQELLRLEASDYGAFVTELATLLANEEAPVDVRQLAAILLKNSVASRGGADGAGVAERWRAQVSAGQRTAVHEALLEALGSVRGGTPVRRQVAQALAKVAGLDLPTGAWPELIERLVQPMLQPGDGYARRHGSVEALGFLSEEGALAEVLSRWSDAILTAVVQGMRGGGEAPTTTPANKEVLAVQRAATGALFNALAFVAHNFENERERDIIMLTVMAAAASPADWGLRRDAFECLVGIASRYYDKLALRSPGSNNLTYIELLFQLTLEAIQNDCDEVAMQAIEFWSTVADEEASRLEEAALHLSNAVCLRIVEQAVAPLLPVLLQSMVRNGDGADGHAAADEDDAEQVSWNKAAAAGTCVALMAQAAPDAVLQLTVPFVRENSQAQVAWPRREAAMLAIGSVVAAAAAATSDPKSASLLPEVLPLPLQALETDPHEAVRDTAAWSIGRTFQRQEVVDLESTLLRRLVQALTRSLQDVPRVARSACYALSSIAEATAAADAAADAAAPTGVLSPFAVDLADALLGTAARQDADEYRLMVAAYEAFISLLQSVAEDAARQLLALYFSEVMRRLEASLSAQQDGALAGAEMSPQVELQGMLCGVLQALVHRSDAETLNGTADRVMTAVLRVLGRNASAAVHEDALMAAGSVASVLEAAFGPYAEHIMPYVLAGLRNWQAYQLCVVAVGVTCDLCRSLGRAIEPYADATMEAVFMALSNNDLNRSVKPPMIGCIGDMALAIEGAFERHLDVAMNMLRQAALLSVQMPVSDDDTNDWILDLRQNTLEAYTGVINGLKSDGKAMLLVERGHVEWVVHFCERVQEEVMGDEDLLRSVAGVLGDIAQTFGPQASAGIRRLAWARTLLETLRNTAQKRSTRETADWAYQLLYA</sequence>
<dbReference type="PANTHER" id="PTHR10527">
    <property type="entry name" value="IMPORTIN BETA"/>
    <property type="match status" value="1"/>
</dbReference>
<gene>
    <name evidence="7" type="ORF">CDCA_CDCA15G4054</name>
</gene>
<dbReference type="Pfam" id="PF13513">
    <property type="entry name" value="HEAT_EZ"/>
    <property type="match status" value="1"/>
</dbReference>
<dbReference type="InterPro" id="IPR058584">
    <property type="entry name" value="IMB1_TNPO1-like_TPR"/>
</dbReference>
<dbReference type="InterPro" id="IPR040122">
    <property type="entry name" value="Importin_beta"/>
</dbReference>
<keyword evidence="4" id="KW-0677">Repeat</keyword>
<protein>
    <recommendedName>
        <fullName evidence="6">Importin N-terminal domain-containing protein</fullName>
    </recommendedName>
</protein>
<dbReference type="EMBL" id="JANCYW010000015">
    <property type="protein sequence ID" value="KAK4538029.1"/>
    <property type="molecule type" value="Genomic_DNA"/>
</dbReference>
<dbReference type="PROSITE" id="PS50166">
    <property type="entry name" value="IMPORTIN_B_NT"/>
    <property type="match status" value="1"/>
</dbReference>
<dbReference type="Pfam" id="PF03810">
    <property type="entry name" value="IBN_N"/>
    <property type="match status" value="1"/>
</dbReference>
<evidence type="ECO:0000259" key="6">
    <source>
        <dbReference type="PROSITE" id="PS50166"/>
    </source>
</evidence>
<keyword evidence="5" id="KW-0653">Protein transport</keyword>
<dbReference type="Proteomes" id="UP001301350">
    <property type="component" value="Unassembled WGS sequence"/>
</dbReference>
<dbReference type="SMART" id="SM00913">
    <property type="entry name" value="IBN_N"/>
    <property type="match status" value="1"/>
</dbReference>
<reference evidence="7 8" key="1">
    <citation type="submission" date="2022-07" db="EMBL/GenBank/DDBJ databases">
        <title>Genome-wide signatures of adaptation to extreme environments.</title>
        <authorList>
            <person name="Cho C.H."/>
            <person name="Yoon H.S."/>
        </authorList>
    </citation>
    <scope>NUCLEOTIDE SEQUENCE [LARGE SCALE GENOMIC DNA]</scope>
    <source>
        <strain evidence="7 8">DBV 063 E5</strain>
    </source>
</reference>